<feature type="region of interest" description="Disordered" evidence="1">
    <location>
        <begin position="1"/>
        <end position="21"/>
    </location>
</feature>
<evidence type="ECO:0000256" key="1">
    <source>
        <dbReference type="SAM" id="MobiDB-lite"/>
    </source>
</evidence>
<feature type="non-terminal residue" evidence="2">
    <location>
        <position position="21"/>
    </location>
</feature>
<proteinExistence type="predicted"/>
<dbReference type="EMBL" id="LXQA011207834">
    <property type="protein sequence ID" value="MCI89008.1"/>
    <property type="molecule type" value="Genomic_DNA"/>
</dbReference>
<comment type="caution">
    <text evidence="2">The sequence shown here is derived from an EMBL/GenBank/DDBJ whole genome shotgun (WGS) entry which is preliminary data.</text>
</comment>
<sequence>MLGRGFETEVTSSSSESPVFA</sequence>
<feature type="compositionally biased region" description="Low complexity" evidence="1">
    <location>
        <begin position="8"/>
        <end position="21"/>
    </location>
</feature>
<dbReference type="Proteomes" id="UP000265520">
    <property type="component" value="Unassembled WGS sequence"/>
</dbReference>
<organism evidence="2 3">
    <name type="scientific">Trifolium medium</name>
    <dbReference type="NCBI Taxonomy" id="97028"/>
    <lineage>
        <taxon>Eukaryota</taxon>
        <taxon>Viridiplantae</taxon>
        <taxon>Streptophyta</taxon>
        <taxon>Embryophyta</taxon>
        <taxon>Tracheophyta</taxon>
        <taxon>Spermatophyta</taxon>
        <taxon>Magnoliopsida</taxon>
        <taxon>eudicotyledons</taxon>
        <taxon>Gunneridae</taxon>
        <taxon>Pentapetalae</taxon>
        <taxon>rosids</taxon>
        <taxon>fabids</taxon>
        <taxon>Fabales</taxon>
        <taxon>Fabaceae</taxon>
        <taxon>Papilionoideae</taxon>
        <taxon>50 kb inversion clade</taxon>
        <taxon>NPAAA clade</taxon>
        <taxon>Hologalegina</taxon>
        <taxon>IRL clade</taxon>
        <taxon>Trifolieae</taxon>
        <taxon>Trifolium</taxon>
    </lineage>
</organism>
<reference evidence="2 3" key="1">
    <citation type="journal article" date="2018" name="Front. Plant Sci.">
        <title>Red Clover (Trifolium pratense) and Zigzag Clover (T. medium) - A Picture of Genomic Similarities and Differences.</title>
        <authorList>
            <person name="Dluhosova J."/>
            <person name="Istvanek J."/>
            <person name="Nedelnik J."/>
            <person name="Repkova J."/>
        </authorList>
    </citation>
    <scope>NUCLEOTIDE SEQUENCE [LARGE SCALE GENOMIC DNA]</scope>
    <source>
        <strain evidence="3">cv. 10/8</strain>
        <tissue evidence="2">Leaf</tissue>
    </source>
</reference>
<evidence type="ECO:0000313" key="3">
    <source>
        <dbReference type="Proteomes" id="UP000265520"/>
    </source>
</evidence>
<protein>
    <submittedName>
        <fullName evidence="2">Uncharacterized protein</fullName>
    </submittedName>
</protein>
<keyword evidence="3" id="KW-1185">Reference proteome</keyword>
<evidence type="ECO:0000313" key="2">
    <source>
        <dbReference type="EMBL" id="MCI89008.1"/>
    </source>
</evidence>
<dbReference type="AlphaFoldDB" id="A0A392VKT2"/>
<name>A0A392VKT2_9FABA</name>
<accession>A0A392VKT2</accession>